<sequence length="348" mass="39415">MAEVQDTIALLEPDRNATVLPGTVYDAISVLPRERKYVYTTIEDCRKMEVNPVVSIKRRSSGTSFDRCIICQEKGGVLRIGTVDGKKRIREVSEIRKSLQDTDNIENDNVMRVRLAGVNDLIASEGKYRLKCLSKFRRKSITIDTLDEPEDEVMKELKHVLEEGFSRGHVYDMNTVWSSYCRRKQESGKSVPSKYQTRKQSFYEDVKRTIGEKGQLVRPLDKQSSLLLYPACETNKVISQTLTKESRKQFETFLSDSGSETDTSGDDSVVLELPCENTILQEIVHAALKIRTDLNEMPGHDSICSGFDDEHIEKIIPDSLYIFLRLLFGGMALLDGDDDAINASANRK</sequence>
<organism evidence="1 2">
    <name type="scientific">Mya arenaria</name>
    <name type="common">Soft-shell clam</name>
    <dbReference type="NCBI Taxonomy" id="6604"/>
    <lineage>
        <taxon>Eukaryota</taxon>
        <taxon>Metazoa</taxon>
        <taxon>Spiralia</taxon>
        <taxon>Lophotrochozoa</taxon>
        <taxon>Mollusca</taxon>
        <taxon>Bivalvia</taxon>
        <taxon>Autobranchia</taxon>
        <taxon>Heteroconchia</taxon>
        <taxon>Euheterodonta</taxon>
        <taxon>Imparidentia</taxon>
        <taxon>Neoheterodontei</taxon>
        <taxon>Myida</taxon>
        <taxon>Myoidea</taxon>
        <taxon>Myidae</taxon>
        <taxon>Mya</taxon>
    </lineage>
</organism>
<name>A0ABY7FWP8_MYAAR</name>
<accession>A0ABY7FWP8</accession>
<gene>
    <name evidence="1" type="ORF">MAR_012327</name>
</gene>
<protein>
    <submittedName>
        <fullName evidence="1">Uncharacterized protein</fullName>
    </submittedName>
</protein>
<proteinExistence type="predicted"/>
<keyword evidence="2" id="KW-1185">Reference proteome</keyword>
<dbReference type="Proteomes" id="UP001164746">
    <property type="component" value="Chromosome 14"/>
</dbReference>
<reference evidence="1" key="1">
    <citation type="submission" date="2022-11" db="EMBL/GenBank/DDBJ databases">
        <title>Centuries of genome instability and evolution in soft-shell clam transmissible cancer (bioRxiv).</title>
        <authorList>
            <person name="Hart S.F.M."/>
            <person name="Yonemitsu M.A."/>
            <person name="Giersch R.M."/>
            <person name="Beal B.F."/>
            <person name="Arriagada G."/>
            <person name="Davis B.W."/>
            <person name="Ostrander E.A."/>
            <person name="Goff S.P."/>
            <person name="Metzger M.J."/>
        </authorList>
    </citation>
    <scope>NUCLEOTIDE SEQUENCE</scope>
    <source>
        <strain evidence="1">MELC-2E11</strain>
        <tissue evidence="1">Siphon/mantle</tissue>
    </source>
</reference>
<feature type="non-terminal residue" evidence="1">
    <location>
        <position position="348"/>
    </location>
</feature>
<dbReference type="EMBL" id="CP111025">
    <property type="protein sequence ID" value="WAR26623.1"/>
    <property type="molecule type" value="Genomic_DNA"/>
</dbReference>
<evidence type="ECO:0000313" key="1">
    <source>
        <dbReference type="EMBL" id="WAR26623.1"/>
    </source>
</evidence>
<evidence type="ECO:0000313" key="2">
    <source>
        <dbReference type="Proteomes" id="UP001164746"/>
    </source>
</evidence>